<reference evidence="11" key="1">
    <citation type="submission" date="2025-08" db="UniProtKB">
        <authorList>
            <consortium name="RefSeq"/>
        </authorList>
    </citation>
    <scope>IDENTIFICATION</scope>
    <source>
        <tissue evidence="11">Whole sample</tissue>
    </source>
</reference>
<evidence type="ECO:0000256" key="1">
    <source>
        <dbReference type="ARBA" id="ARBA00005755"/>
    </source>
</evidence>
<evidence type="ECO:0000256" key="4">
    <source>
        <dbReference type="ARBA" id="ARBA00022695"/>
    </source>
</evidence>
<comment type="catalytic activity">
    <reaction evidence="8">
        <text>DNA(n) + a 2'-deoxyribonucleoside 5'-triphosphate = DNA(n+1) + diphosphate</text>
        <dbReference type="Rhea" id="RHEA:22508"/>
        <dbReference type="Rhea" id="RHEA-COMP:17339"/>
        <dbReference type="Rhea" id="RHEA-COMP:17340"/>
        <dbReference type="ChEBI" id="CHEBI:33019"/>
        <dbReference type="ChEBI" id="CHEBI:61560"/>
        <dbReference type="ChEBI" id="CHEBI:173112"/>
        <dbReference type="EC" id="2.7.7.7"/>
    </reaction>
</comment>
<keyword evidence="5" id="KW-0235">DNA replication</keyword>
<dbReference type="Proteomes" id="UP000694844">
    <property type="component" value="Chromosome 4"/>
</dbReference>
<evidence type="ECO:0000256" key="2">
    <source>
        <dbReference type="ARBA" id="ARBA00012417"/>
    </source>
</evidence>
<evidence type="ECO:0000256" key="5">
    <source>
        <dbReference type="ARBA" id="ARBA00022705"/>
    </source>
</evidence>
<evidence type="ECO:0000313" key="11">
    <source>
        <dbReference type="RefSeq" id="XP_022331705.1"/>
    </source>
</evidence>
<protein>
    <recommendedName>
        <fullName evidence="2">DNA-directed DNA polymerase</fullName>
        <ecNumber evidence="2">2.7.7.7</ecNumber>
    </recommendedName>
</protein>
<dbReference type="InterPro" id="IPR004868">
    <property type="entry name" value="DNA-dir_DNA_pol_B_mt/vir"/>
</dbReference>
<organism evidence="10 11">
    <name type="scientific">Crassostrea virginica</name>
    <name type="common">Eastern oyster</name>
    <dbReference type="NCBI Taxonomy" id="6565"/>
    <lineage>
        <taxon>Eukaryota</taxon>
        <taxon>Metazoa</taxon>
        <taxon>Spiralia</taxon>
        <taxon>Lophotrochozoa</taxon>
        <taxon>Mollusca</taxon>
        <taxon>Bivalvia</taxon>
        <taxon>Autobranchia</taxon>
        <taxon>Pteriomorphia</taxon>
        <taxon>Ostreida</taxon>
        <taxon>Ostreoidea</taxon>
        <taxon>Ostreidae</taxon>
        <taxon>Crassostrea</taxon>
    </lineage>
</organism>
<dbReference type="KEGG" id="cvn:111129543"/>
<feature type="domain" description="DNA-directed DNA polymerase family B mitochondria/virus" evidence="9">
    <location>
        <begin position="3"/>
        <end position="132"/>
    </location>
</feature>
<dbReference type="AlphaFoldDB" id="A0A8B8DUY9"/>
<dbReference type="Pfam" id="PF03175">
    <property type="entry name" value="DNA_pol_B_2"/>
    <property type="match status" value="1"/>
</dbReference>
<dbReference type="GeneID" id="111129543"/>
<keyword evidence="10" id="KW-1185">Reference proteome</keyword>
<dbReference type="GO" id="GO:0003887">
    <property type="term" value="F:DNA-directed DNA polymerase activity"/>
    <property type="evidence" value="ECO:0007669"/>
    <property type="project" value="UniProtKB-KW"/>
</dbReference>
<keyword evidence="3" id="KW-0808">Transferase</keyword>
<sequence>MALAKLPKAFQLDSLAKGYFPHFFTSNEHLNYVGPYPPPKMYGPDSMSREGRKEFFAWYDAKIKSKDIFDFQKEMLAYCRSDVDILRRACLTFKDLLKEVTSSDSIDAYESCTIASLCMNVFKTKFLCKEWRVLIKKGEEERWLEGKRMNGSYTMLYGGSGSSGTH</sequence>
<evidence type="ECO:0000313" key="10">
    <source>
        <dbReference type="Proteomes" id="UP000694844"/>
    </source>
</evidence>
<name>A0A8B8DUY9_CRAVI</name>
<keyword evidence="6" id="KW-0239">DNA-directed DNA polymerase</keyword>
<dbReference type="PANTHER" id="PTHR33568:SF3">
    <property type="entry name" value="DNA-DIRECTED DNA POLYMERASE"/>
    <property type="match status" value="1"/>
</dbReference>
<gene>
    <name evidence="11" type="primary">LOC111129543</name>
</gene>
<dbReference type="InterPro" id="IPR012337">
    <property type="entry name" value="RNaseH-like_sf"/>
</dbReference>
<keyword evidence="7" id="KW-0238">DNA-binding</keyword>
<dbReference type="OrthoDB" id="6143337at2759"/>
<comment type="similarity">
    <text evidence="1">Belongs to the DNA polymerase type-B family.</text>
</comment>
<accession>A0A8B8DUY9</accession>
<evidence type="ECO:0000259" key="9">
    <source>
        <dbReference type="Pfam" id="PF03175"/>
    </source>
</evidence>
<dbReference type="PANTHER" id="PTHR33568">
    <property type="entry name" value="DNA POLYMERASE"/>
    <property type="match status" value="1"/>
</dbReference>
<evidence type="ECO:0000256" key="6">
    <source>
        <dbReference type="ARBA" id="ARBA00022932"/>
    </source>
</evidence>
<dbReference type="GO" id="GO:0003677">
    <property type="term" value="F:DNA binding"/>
    <property type="evidence" value="ECO:0007669"/>
    <property type="project" value="UniProtKB-KW"/>
</dbReference>
<evidence type="ECO:0000256" key="3">
    <source>
        <dbReference type="ARBA" id="ARBA00022679"/>
    </source>
</evidence>
<keyword evidence="4" id="KW-0548">Nucleotidyltransferase</keyword>
<dbReference type="GO" id="GO:0006260">
    <property type="term" value="P:DNA replication"/>
    <property type="evidence" value="ECO:0007669"/>
    <property type="project" value="UniProtKB-KW"/>
</dbReference>
<dbReference type="GO" id="GO:0000166">
    <property type="term" value="F:nucleotide binding"/>
    <property type="evidence" value="ECO:0007669"/>
    <property type="project" value="InterPro"/>
</dbReference>
<evidence type="ECO:0000256" key="7">
    <source>
        <dbReference type="ARBA" id="ARBA00023125"/>
    </source>
</evidence>
<dbReference type="RefSeq" id="XP_022331705.1">
    <property type="nucleotide sequence ID" value="XM_022475997.1"/>
</dbReference>
<proteinExistence type="inferred from homology"/>
<dbReference type="EC" id="2.7.7.7" evidence="2"/>
<evidence type="ECO:0000256" key="8">
    <source>
        <dbReference type="ARBA" id="ARBA00049244"/>
    </source>
</evidence>
<dbReference type="SUPFAM" id="SSF53098">
    <property type="entry name" value="Ribonuclease H-like"/>
    <property type="match status" value="1"/>
</dbReference>